<dbReference type="GO" id="GO:0003824">
    <property type="term" value="F:catalytic activity"/>
    <property type="evidence" value="ECO:0007669"/>
    <property type="project" value="UniProtKB-ARBA"/>
</dbReference>
<reference evidence="2" key="1">
    <citation type="submission" date="2021-02" db="EMBL/GenBank/DDBJ databases">
        <authorList>
            <person name="Cremers G."/>
            <person name="Picone N."/>
        </authorList>
    </citation>
    <scope>NUCLEOTIDE SEQUENCE</scope>
    <source>
        <strain evidence="2">PQ17</strain>
    </source>
</reference>
<gene>
    <name evidence="2" type="ORF">MPNT_30055</name>
</gene>
<accession>A0A8J2BMD9</accession>
<dbReference type="Gene3D" id="3.40.50.10300">
    <property type="entry name" value="CoaB-like"/>
    <property type="match status" value="1"/>
</dbReference>
<organism evidence="2 3">
    <name type="scientific">Candidatus Methylacidithermus pantelleriae</name>
    <dbReference type="NCBI Taxonomy" id="2744239"/>
    <lineage>
        <taxon>Bacteria</taxon>
        <taxon>Pseudomonadati</taxon>
        <taxon>Verrucomicrobiota</taxon>
        <taxon>Methylacidiphilae</taxon>
        <taxon>Methylacidiphilales</taxon>
        <taxon>Methylacidiphilaceae</taxon>
        <taxon>Candidatus Methylacidithermus</taxon>
    </lineage>
</organism>
<comment type="caution">
    <text evidence="2">The sequence shown here is derived from an EMBL/GenBank/DDBJ whole genome shotgun (WGS) entry which is preliminary data.</text>
</comment>
<dbReference type="EMBL" id="CAJNOB010000023">
    <property type="protein sequence ID" value="CAF0698900.1"/>
    <property type="molecule type" value="Genomic_DNA"/>
</dbReference>
<dbReference type="InterPro" id="IPR035929">
    <property type="entry name" value="CoaB-like_sf"/>
</dbReference>
<feature type="domain" description="DNA/pantothenate metabolism flavoprotein C-terminal" evidence="1">
    <location>
        <begin position="2"/>
        <end position="152"/>
    </location>
</feature>
<dbReference type="InterPro" id="IPR007085">
    <property type="entry name" value="DNA/pantothenate-metab_flavo_C"/>
</dbReference>
<sequence length="233" mass="25939">MNILITGGPAYEPLDEVRTLTNCATGKTAVTLAKHFLKKGHKVWIFLGTLSKYSLSSQTNLVVERFGTNEELARLLEAAAKESSVEAVFHTAALCDFRVGQIWNQKGEPVPHRLKLPSQAVYHVELVPLPKVINRLADWFPGAMRVGWKFEVTGDRVSSLQRAVQQVVETRSHFCVLNGRGYGEGYGVVGPEGLRRHARDVQALAEILEDFLIHWGRPEDAIGNQDPERKPSC</sequence>
<evidence type="ECO:0000259" key="1">
    <source>
        <dbReference type="Pfam" id="PF04127"/>
    </source>
</evidence>
<dbReference type="Pfam" id="PF04127">
    <property type="entry name" value="DFP"/>
    <property type="match status" value="1"/>
</dbReference>
<dbReference type="GO" id="GO:0015937">
    <property type="term" value="P:coenzyme A biosynthetic process"/>
    <property type="evidence" value="ECO:0007669"/>
    <property type="project" value="UniProtKB-ARBA"/>
</dbReference>
<protein>
    <submittedName>
        <fullName evidence="2">Putative DNA/pantothenate metabolism flavoprotein domain protein</fullName>
    </submittedName>
</protein>
<keyword evidence="3" id="KW-1185">Reference proteome</keyword>
<dbReference type="Proteomes" id="UP000663859">
    <property type="component" value="Unassembled WGS sequence"/>
</dbReference>
<dbReference type="AlphaFoldDB" id="A0A8J2BMD9"/>
<evidence type="ECO:0000313" key="2">
    <source>
        <dbReference type="EMBL" id="CAF0698900.1"/>
    </source>
</evidence>
<dbReference type="RefSeq" id="WP_174582059.1">
    <property type="nucleotide sequence ID" value="NZ_CAJNOB010000023.1"/>
</dbReference>
<dbReference type="SUPFAM" id="SSF102645">
    <property type="entry name" value="CoaB-like"/>
    <property type="match status" value="1"/>
</dbReference>
<proteinExistence type="predicted"/>
<name>A0A8J2BMD9_9BACT</name>
<evidence type="ECO:0000313" key="3">
    <source>
        <dbReference type="Proteomes" id="UP000663859"/>
    </source>
</evidence>